<evidence type="ECO:0000313" key="2">
    <source>
        <dbReference type="EMBL" id="GFN84581.1"/>
    </source>
</evidence>
<sequence>MRFFRLDSQRGCQIFVRRRDTKSVAVGECGLSQRVSKRSRSTHCPLTVMPGQRLGSDRRRQAETRTLAGRFRWTPVANLRTIQRSVSAPAFLVPITASPPISARNSSRFVK</sequence>
<evidence type="ECO:0000256" key="1">
    <source>
        <dbReference type="SAM" id="MobiDB-lite"/>
    </source>
</evidence>
<name>A0AAV3YQ41_9GAST</name>
<protein>
    <submittedName>
        <fullName evidence="2">Uncharacterized protein</fullName>
    </submittedName>
</protein>
<dbReference type="AlphaFoldDB" id="A0AAV3YQ41"/>
<reference evidence="2 3" key="1">
    <citation type="journal article" date="2021" name="Elife">
        <title>Chloroplast acquisition without the gene transfer in kleptoplastic sea slugs, Plakobranchus ocellatus.</title>
        <authorList>
            <person name="Maeda T."/>
            <person name="Takahashi S."/>
            <person name="Yoshida T."/>
            <person name="Shimamura S."/>
            <person name="Takaki Y."/>
            <person name="Nagai Y."/>
            <person name="Toyoda A."/>
            <person name="Suzuki Y."/>
            <person name="Arimoto A."/>
            <person name="Ishii H."/>
            <person name="Satoh N."/>
            <person name="Nishiyama T."/>
            <person name="Hasebe M."/>
            <person name="Maruyama T."/>
            <person name="Minagawa J."/>
            <person name="Obokata J."/>
            <person name="Shigenobu S."/>
        </authorList>
    </citation>
    <scope>NUCLEOTIDE SEQUENCE [LARGE SCALE GENOMIC DNA]</scope>
</reference>
<feature type="region of interest" description="Disordered" evidence="1">
    <location>
        <begin position="40"/>
        <end position="59"/>
    </location>
</feature>
<gene>
    <name evidence="2" type="ORF">PoB_001108700</name>
</gene>
<organism evidence="2 3">
    <name type="scientific">Plakobranchus ocellatus</name>
    <dbReference type="NCBI Taxonomy" id="259542"/>
    <lineage>
        <taxon>Eukaryota</taxon>
        <taxon>Metazoa</taxon>
        <taxon>Spiralia</taxon>
        <taxon>Lophotrochozoa</taxon>
        <taxon>Mollusca</taxon>
        <taxon>Gastropoda</taxon>
        <taxon>Heterobranchia</taxon>
        <taxon>Euthyneura</taxon>
        <taxon>Panpulmonata</taxon>
        <taxon>Sacoglossa</taxon>
        <taxon>Placobranchoidea</taxon>
        <taxon>Plakobranchidae</taxon>
        <taxon>Plakobranchus</taxon>
    </lineage>
</organism>
<accession>A0AAV3YQ41</accession>
<evidence type="ECO:0000313" key="3">
    <source>
        <dbReference type="Proteomes" id="UP000735302"/>
    </source>
</evidence>
<dbReference type="Proteomes" id="UP000735302">
    <property type="component" value="Unassembled WGS sequence"/>
</dbReference>
<keyword evidence="3" id="KW-1185">Reference proteome</keyword>
<proteinExistence type="predicted"/>
<dbReference type="EMBL" id="BLXT01001319">
    <property type="protein sequence ID" value="GFN84581.1"/>
    <property type="molecule type" value="Genomic_DNA"/>
</dbReference>
<comment type="caution">
    <text evidence="2">The sequence shown here is derived from an EMBL/GenBank/DDBJ whole genome shotgun (WGS) entry which is preliminary data.</text>
</comment>